<dbReference type="InterPro" id="IPR001851">
    <property type="entry name" value="ABC_transp_permease"/>
</dbReference>
<feature type="transmembrane region" description="Helical" evidence="6">
    <location>
        <begin position="285"/>
        <end position="304"/>
    </location>
</feature>
<dbReference type="Proteomes" id="UP000287605">
    <property type="component" value="Unassembled WGS sequence"/>
</dbReference>
<dbReference type="AlphaFoldDB" id="A0A430AV34"/>
<evidence type="ECO:0000256" key="5">
    <source>
        <dbReference type="ARBA" id="ARBA00023136"/>
    </source>
</evidence>
<evidence type="ECO:0000256" key="4">
    <source>
        <dbReference type="ARBA" id="ARBA00022989"/>
    </source>
</evidence>
<evidence type="ECO:0000313" key="7">
    <source>
        <dbReference type="EMBL" id="RSU11905.1"/>
    </source>
</evidence>
<evidence type="ECO:0000256" key="1">
    <source>
        <dbReference type="ARBA" id="ARBA00004651"/>
    </source>
</evidence>
<dbReference type="PANTHER" id="PTHR43370">
    <property type="entry name" value="SUGAR ABC TRANSPORTER INTEGRAL MEMBRANE PROTEIN-RELATED"/>
    <property type="match status" value="1"/>
</dbReference>
<organism evidence="7 8">
    <name type="scientific">Vagococcus elongatus</name>
    <dbReference type="NCBI Taxonomy" id="180344"/>
    <lineage>
        <taxon>Bacteria</taxon>
        <taxon>Bacillati</taxon>
        <taxon>Bacillota</taxon>
        <taxon>Bacilli</taxon>
        <taxon>Lactobacillales</taxon>
        <taxon>Enterococcaceae</taxon>
        <taxon>Vagococcus</taxon>
    </lineage>
</organism>
<keyword evidence="2" id="KW-1003">Cell membrane</keyword>
<sequence length="320" mass="33607">MEGIVGILAMIVSSSLVYSAPLIFTALGGTFSERSGIVNVGLEGIMTIGAFSAAVFNLNTVHIFGAATPWVAMIFGGLVGMLFSLIHAVATINLRADHIVSGTVINLMAPGLTVFLTKQLFDGKGQTEIIRQRFGKFSFPILKDIPVLGDIFFKNTSAPAYVAILVAILAYFIIFKTKFGLRLRSVGENPQAADTLGVNVYAMKYAGVLISGLLGGIGGAIVVQAISGQFSVSTIAGQGFISMAAMIFGKWNPIGVMGAAIFFGVSQSLAIIGKQIPFLASLPEVYLQAAPYVLTIIVLVVFIGKSQGPKAGGKTYIKSK</sequence>
<dbReference type="Gene3D" id="1.10.3470.10">
    <property type="entry name" value="ABC transporter involved in vitamin B12 uptake, BtuC"/>
    <property type="match status" value="1"/>
</dbReference>
<comment type="caution">
    <text evidence="7">The sequence shown here is derived from an EMBL/GenBank/DDBJ whole genome shotgun (WGS) entry which is preliminary data.</text>
</comment>
<evidence type="ECO:0000256" key="3">
    <source>
        <dbReference type="ARBA" id="ARBA00022692"/>
    </source>
</evidence>
<comment type="subcellular location">
    <subcellularLocation>
        <location evidence="1">Cell membrane</location>
        <topology evidence="1">Multi-pass membrane protein</topology>
    </subcellularLocation>
</comment>
<gene>
    <name evidence="7" type="ORF">CBF29_07240</name>
</gene>
<protein>
    <submittedName>
        <fullName evidence="7">Sugar ABC transporter permease</fullName>
    </submittedName>
</protein>
<dbReference type="InterPro" id="IPR037294">
    <property type="entry name" value="ABC_BtuC-like"/>
</dbReference>
<keyword evidence="8" id="KW-1185">Reference proteome</keyword>
<evidence type="ECO:0000313" key="8">
    <source>
        <dbReference type="Proteomes" id="UP000287605"/>
    </source>
</evidence>
<dbReference type="Pfam" id="PF02653">
    <property type="entry name" value="BPD_transp_2"/>
    <property type="match status" value="1"/>
</dbReference>
<keyword evidence="5 6" id="KW-0472">Membrane</keyword>
<evidence type="ECO:0000256" key="2">
    <source>
        <dbReference type="ARBA" id="ARBA00022475"/>
    </source>
</evidence>
<accession>A0A430AV34</accession>
<feature type="transmembrane region" description="Helical" evidence="6">
    <location>
        <begin position="40"/>
        <end position="58"/>
    </location>
</feature>
<dbReference type="CDD" id="cd06580">
    <property type="entry name" value="TM_PBP1_transp_TpRbsC_like"/>
    <property type="match status" value="1"/>
</dbReference>
<feature type="transmembrane region" description="Helical" evidence="6">
    <location>
        <begin position="70"/>
        <end position="92"/>
    </location>
</feature>
<evidence type="ECO:0000256" key="6">
    <source>
        <dbReference type="SAM" id="Phobius"/>
    </source>
</evidence>
<dbReference type="OrthoDB" id="9792579at2"/>
<dbReference type="GO" id="GO:0005886">
    <property type="term" value="C:plasma membrane"/>
    <property type="evidence" value="ECO:0007669"/>
    <property type="project" value="UniProtKB-SubCell"/>
</dbReference>
<keyword evidence="3 6" id="KW-0812">Transmembrane</keyword>
<feature type="transmembrane region" description="Helical" evidence="6">
    <location>
        <begin position="205"/>
        <end position="226"/>
    </location>
</feature>
<name>A0A430AV34_9ENTE</name>
<reference evidence="7 8" key="1">
    <citation type="submission" date="2017-05" db="EMBL/GenBank/DDBJ databases">
        <title>Vagococcus spp. assemblies.</title>
        <authorList>
            <person name="Gulvik C.A."/>
        </authorList>
    </citation>
    <scope>NUCLEOTIDE SEQUENCE [LARGE SCALE GENOMIC DNA]</scope>
    <source>
        <strain evidence="7 8">CCUG 51432</strain>
    </source>
</reference>
<feature type="transmembrane region" description="Helical" evidence="6">
    <location>
        <begin position="99"/>
        <end position="117"/>
    </location>
</feature>
<dbReference type="EMBL" id="NGKA01000009">
    <property type="protein sequence ID" value="RSU11905.1"/>
    <property type="molecule type" value="Genomic_DNA"/>
</dbReference>
<dbReference type="PANTHER" id="PTHR43370:SF1">
    <property type="entry name" value="GUANOSINE ABC TRANSPORTER PERMEASE PROTEIN NUPQ"/>
    <property type="match status" value="1"/>
</dbReference>
<proteinExistence type="predicted"/>
<feature type="transmembrane region" description="Helical" evidence="6">
    <location>
        <begin position="158"/>
        <end position="175"/>
    </location>
</feature>
<keyword evidence="4 6" id="KW-1133">Transmembrane helix</keyword>
<dbReference type="GO" id="GO:0022857">
    <property type="term" value="F:transmembrane transporter activity"/>
    <property type="evidence" value="ECO:0007669"/>
    <property type="project" value="InterPro"/>
</dbReference>
<dbReference type="RefSeq" id="WP_126808992.1">
    <property type="nucleotide sequence ID" value="NZ_NGKA01000009.1"/>
</dbReference>
<feature type="transmembrane region" description="Helical" evidence="6">
    <location>
        <begin position="6"/>
        <end position="28"/>
    </location>
</feature>